<accession>A0ABP0L4Y8</accession>
<feature type="region of interest" description="Disordered" evidence="1">
    <location>
        <begin position="296"/>
        <end position="346"/>
    </location>
</feature>
<comment type="caution">
    <text evidence="2">The sequence shown here is derived from an EMBL/GenBank/DDBJ whole genome shotgun (WGS) entry which is preliminary data.</text>
</comment>
<protein>
    <submittedName>
        <fullName evidence="2">Uncharacterized protein</fullName>
    </submittedName>
</protein>
<dbReference type="Proteomes" id="UP001642464">
    <property type="component" value="Unassembled WGS sequence"/>
</dbReference>
<evidence type="ECO:0000313" key="2">
    <source>
        <dbReference type="EMBL" id="CAK9033983.1"/>
    </source>
</evidence>
<name>A0ABP0L4Y8_9DINO</name>
<evidence type="ECO:0000256" key="1">
    <source>
        <dbReference type="SAM" id="MobiDB-lite"/>
    </source>
</evidence>
<feature type="compositionally biased region" description="Basic and acidic residues" evidence="1">
    <location>
        <begin position="311"/>
        <end position="321"/>
    </location>
</feature>
<sequence length="346" mass="37949">MHMRMIGVLEKLEQLIEQQGSGSLTLASVWKLGKSLHDDIQAGAATTDQEIQWLNCSKSATKRLRGLVLRMGPYYIISLLNTKDEGKVKEAKDMLGQMMGLTGRLQGIRAVLEESQDGWELYSKDVAPTDLGAVCKNLAIIVKVVGYDLNVIEMVQPGAKDHVNNYMAKVYNVLGDVVKSTEKDANEPVLAAAEMWQPEKVAEVSWMFKPNQPDVDKATKEMLEFRDKLPSRLPAMKGITACKAGLKPDSKMNGLVNLMLQLQGKIEALNTETAAVIGTMMAMEVVVNQDTYKDKLEVTADKAKPGKGSKRKAEEEPEQPKPKAASGKAKSSKGSSTEQGKKRKSN</sequence>
<evidence type="ECO:0000313" key="3">
    <source>
        <dbReference type="EMBL" id="CAK9034025.1"/>
    </source>
</evidence>
<keyword evidence="4" id="KW-1185">Reference proteome</keyword>
<feature type="compositionally biased region" description="Low complexity" evidence="1">
    <location>
        <begin position="322"/>
        <end position="336"/>
    </location>
</feature>
<reference evidence="2 4" key="1">
    <citation type="submission" date="2024-02" db="EMBL/GenBank/DDBJ databases">
        <authorList>
            <person name="Chen Y."/>
            <person name="Shah S."/>
            <person name="Dougan E. K."/>
            <person name="Thang M."/>
            <person name="Chan C."/>
        </authorList>
    </citation>
    <scope>NUCLEOTIDE SEQUENCE [LARGE SCALE GENOMIC DNA]</scope>
</reference>
<evidence type="ECO:0000313" key="4">
    <source>
        <dbReference type="Proteomes" id="UP001642464"/>
    </source>
</evidence>
<dbReference type="EMBL" id="CAXAMM010014525">
    <property type="protein sequence ID" value="CAK9034025.1"/>
    <property type="molecule type" value="Genomic_DNA"/>
</dbReference>
<gene>
    <name evidence="2" type="ORF">SCF082_LOCUS20699</name>
    <name evidence="3" type="ORF">SCF082_LOCUS20713</name>
</gene>
<dbReference type="EMBL" id="CAXAMM010014514">
    <property type="protein sequence ID" value="CAK9033983.1"/>
    <property type="molecule type" value="Genomic_DNA"/>
</dbReference>
<proteinExistence type="predicted"/>
<organism evidence="2 4">
    <name type="scientific">Durusdinium trenchii</name>
    <dbReference type="NCBI Taxonomy" id="1381693"/>
    <lineage>
        <taxon>Eukaryota</taxon>
        <taxon>Sar</taxon>
        <taxon>Alveolata</taxon>
        <taxon>Dinophyceae</taxon>
        <taxon>Suessiales</taxon>
        <taxon>Symbiodiniaceae</taxon>
        <taxon>Durusdinium</taxon>
    </lineage>
</organism>